<dbReference type="PANTHER" id="PTHR11060">
    <property type="entry name" value="PROTEIN MEMO1"/>
    <property type="match status" value="1"/>
</dbReference>
<sequence>MIGALAPHAGFMFSGEVAGAIYSRIIFPETFVILGPNHTGAGDPCAIMTKGRWQTPLGEVEIDSDLASKILANSKSLKEDERAHSYEHSIEVQLPFLQYLETRIVANKEGTRINANKFKFVPICLSHLDLEICRDIGKAIAKAIKEGQKKVVIVASSDLTHYEPQEEANRK</sequence>
<dbReference type="PANTHER" id="PTHR11060:SF0">
    <property type="entry name" value="PROTEIN MEMO1"/>
    <property type="match status" value="1"/>
</dbReference>
<name>X0ZPL7_9ZZZZ</name>
<dbReference type="EMBL" id="BART01008922">
    <property type="protein sequence ID" value="GAG59972.1"/>
    <property type="molecule type" value="Genomic_DNA"/>
</dbReference>
<dbReference type="Gene3D" id="3.40.830.10">
    <property type="entry name" value="LigB-like"/>
    <property type="match status" value="1"/>
</dbReference>
<protein>
    <recommendedName>
        <fullName evidence="3">AmmeMemoRadiSam system protein B</fullName>
    </recommendedName>
</protein>
<dbReference type="NCBIfam" id="TIGR04336">
    <property type="entry name" value="AmmeMemoSam_B"/>
    <property type="match status" value="1"/>
</dbReference>
<organism evidence="2">
    <name type="scientific">marine sediment metagenome</name>
    <dbReference type="NCBI Taxonomy" id="412755"/>
    <lineage>
        <taxon>unclassified sequences</taxon>
        <taxon>metagenomes</taxon>
        <taxon>ecological metagenomes</taxon>
    </lineage>
</organism>
<dbReference type="CDD" id="cd07361">
    <property type="entry name" value="MEMO_like"/>
    <property type="match status" value="1"/>
</dbReference>
<reference evidence="2" key="1">
    <citation type="journal article" date="2014" name="Front. Microbiol.">
        <title>High frequency of phylogenetically diverse reductive dehalogenase-homologous genes in deep subseafloor sedimentary metagenomes.</title>
        <authorList>
            <person name="Kawai M."/>
            <person name="Futagami T."/>
            <person name="Toyoda A."/>
            <person name="Takaki Y."/>
            <person name="Nishi S."/>
            <person name="Hori S."/>
            <person name="Arai W."/>
            <person name="Tsubouchi T."/>
            <person name="Morono Y."/>
            <person name="Uchiyama I."/>
            <person name="Ito T."/>
            <person name="Fujiyama A."/>
            <person name="Inagaki F."/>
            <person name="Takami H."/>
        </authorList>
    </citation>
    <scope>NUCLEOTIDE SEQUENCE</scope>
    <source>
        <strain evidence="2">Expedition CK06-06</strain>
    </source>
</reference>
<evidence type="ECO:0008006" key="3">
    <source>
        <dbReference type="Google" id="ProtNLM"/>
    </source>
</evidence>
<accession>X0ZPL7</accession>
<dbReference type="SUPFAM" id="SSF53213">
    <property type="entry name" value="LigB-like"/>
    <property type="match status" value="1"/>
</dbReference>
<evidence type="ECO:0000313" key="2">
    <source>
        <dbReference type="EMBL" id="GAG59972.1"/>
    </source>
</evidence>
<dbReference type="AlphaFoldDB" id="X0ZPL7"/>
<feature type="non-terminal residue" evidence="2">
    <location>
        <position position="171"/>
    </location>
</feature>
<evidence type="ECO:0000256" key="1">
    <source>
        <dbReference type="ARBA" id="ARBA00006315"/>
    </source>
</evidence>
<dbReference type="Pfam" id="PF01875">
    <property type="entry name" value="Memo"/>
    <property type="match status" value="1"/>
</dbReference>
<gene>
    <name evidence="2" type="ORF">S01H4_19926</name>
</gene>
<dbReference type="InterPro" id="IPR002737">
    <property type="entry name" value="MEMO1_fam"/>
</dbReference>
<comment type="caution">
    <text evidence="2">The sequence shown here is derived from an EMBL/GenBank/DDBJ whole genome shotgun (WGS) entry which is preliminary data.</text>
</comment>
<proteinExistence type="inferred from homology"/>
<comment type="similarity">
    <text evidence="1">Belongs to the MEMO1 family.</text>
</comment>